<feature type="transmembrane region" description="Helical" evidence="1">
    <location>
        <begin position="147"/>
        <end position="166"/>
    </location>
</feature>
<evidence type="ECO:0000313" key="2">
    <source>
        <dbReference type="EMBL" id="WND02024.1"/>
    </source>
</evidence>
<evidence type="ECO:0000256" key="1">
    <source>
        <dbReference type="SAM" id="Phobius"/>
    </source>
</evidence>
<feature type="transmembrane region" description="Helical" evidence="1">
    <location>
        <begin position="32"/>
        <end position="54"/>
    </location>
</feature>
<keyword evidence="1" id="KW-0472">Membrane</keyword>
<feature type="transmembrane region" description="Helical" evidence="1">
    <location>
        <begin position="89"/>
        <end position="108"/>
    </location>
</feature>
<keyword evidence="3" id="KW-1185">Reference proteome</keyword>
<dbReference type="AlphaFoldDB" id="A0AA52EGQ8"/>
<feature type="transmembrane region" description="Helical" evidence="1">
    <location>
        <begin position="6"/>
        <end position="25"/>
    </location>
</feature>
<dbReference type="RefSeq" id="WP_310797859.1">
    <property type="nucleotide sequence ID" value="NZ_CP123872.1"/>
</dbReference>
<dbReference type="KEGG" id="tmk:QGN29_10745"/>
<feature type="transmembrane region" description="Helical" evidence="1">
    <location>
        <begin position="114"/>
        <end position="135"/>
    </location>
</feature>
<sequence length="217" mass="24693">MSHSIENFMILTFLFLIGLVTAVIINKKFKELAGTVEFICATTCWMIAFALLTLSIPYKVGAMLSSATSLTGVYYLYFSMKRMNNIGDIYNGHLFAIVFFSFSYLVFLEAFRSLFAILYYSISMIGLSGLILWHIKRQNQMPFAIKLIGYCAWGGHLLTYLARSYLWSTGQPDVPFFFGVPIETLVYLEAIYVLSGVMIFYALVYKRAAKLKKLPAR</sequence>
<keyword evidence="1" id="KW-0812">Transmembrane</keyword>
<gene>
    <name evidence="2" type="ORF">QGN29_10745</name>
</gene>
<feature type="transmembrane region" description="Helical" evidence="1">
    <location>
        <begin position="186"/>
        <end position="204"/>
    </location>
</feature>
<accession>A0AA52EGQ8</accession>
<name>A0AA52EGQ8_9PROT</name>
<protein>
    <submittedName>
        <fullName evidence="2">Uncharacterized protein</fullName>
    </submittedName>
</protein>
<dbReference type="EMBL" id="CP123872">
    <property type="protein sequence ID" value="WND02024.1"/>
    <property type="molecule type" value="Genomic_DNA"/>
</dbReference>
<proteinExistence type="predicted"/>
<evidence type="ECO:0000313" key="3">
    <source>
        <dbReference type="Proteomes" id="UP001268683"/>
    </source>
</evidence>
<feature type="transmembrane region" description="Helical" evidence="1">
    <location>
        <begin position="60"/>
        <end position="77"/>
    </location>
</feature>
<reference evidence="2" key="1">
    <citation type="submission" date="2023-04" db="EMBL/GenBank/DDBJ databases">
        <title>Complete genome sequence of Temperatibacter marinus.</title>
        <authorList>
            <person name="Rong J.-C."/>
            <person name="Yi M.-L."/>
            <person name="Zhao Q."/>
        </authorList>
    </citation>
    <scope>NUCLEOTIDE SEQUENCE</scope>
    <source>
        <strain evidence="2">NBRC 110045</strain>
    </source>
</reference>
<keyword evidence="1" id="KW-1133">Transmembrane helix</keyword>
<dbReference type="Proteomes" id="UP001268683">
    <property type="component" value="Chromosome"/>
</dbReference>
<organism evidence="2 3">
    <name type="scientific">Temperatibacter marinus</name>
    <dbReference type="NCBI Taxonomy" id="1456591"/>
    <lineage>
        <taxon>Bacteria</taxon>
        <taxon>Pseudomonadati</taxon>
        <taxon>Pseudomonadota</taxon>
        <taxon>Alphaproteobacteria</taxon>
        <taxon>Kordiimonadales</taxon>
        <taxon>Temperatibacteraceae</taxon>
        <taxon>Temperatibacter</taxon>
    </lineage>
</organism>